<dbReference type="InterPro" id="IPR011005">
    <property type="entry name" value="Dihydropteroate_synth-like_sf"/>
</dbReference>
<dbReference type="PROSITE" id="PS50972">
    <property type="entry name" value="PTERIN_BINDING"/>
    <property type="match status" value="1"/>
</dbReference>
<evidence type="ECO:0000256" key="6">
    <source>
        <dbReference type="ARBA" id="ARBA00016919"/>
    </source>
</evidence>
<evidence type="ECO:0000313" key="14">
    <source>
        <dbReference type="EMBL" id="TYO96939.1"/>
    </source>
</evidence>
<dbReference type="GO" id="GO:0005829">
    <property type="term" value="C:cytosol"/>
    <property type="evidence" value="ECO:0007669"/>
    <property type="project" value="TreeGrafter"/>
</dbReference>
<comment type="pathway">
    <text evidence="3">Cofactor biosynthesis; tetrahydrofolate biosynthesis; 7,8-dihydrofolate from 2-amino-4-hydroxy-6-hydroxymethyl-7,8-dihydropteridine diphosphate and 4-aminobenzoate: step 1/2.</text>
</comment>
<evidence type="ECO:0000256" key="10">
    <source>
        <dbReference type="ARBA" id="ARBA00022909"/>
    </source>
</evidence>
<keyword evidence="8" id="KW-0479">Metal-binding</keyword>
<dbReference type="PROSITE" id="PS00793">
    <property type="entry name" value="DHPS_2"/>
    <property type="match status" value="1"/>
</dbReference>
<evidence type="ECO:0000256" key="9">
    <source>
        <dbReference type="ARBA" id="ARBA00022842"/>
    </source>
</evidence>
<evidence type="ECO:0000259" key="13">
    <source>
        <dbReference type="PROSITE" id="PS50972"/>
    </source>
</evidence>
<evidence type="ECO:0000256" key="3">
    <source>
        <dbReference type="ARBA" id="ARBA00004763"/>
    </source>
</evidence>
<dbReference type="GO" id="GO:0046656">
    <property type="term" value="P:folic acid biosynthetic process"/>
    <property type="evidence" value="ECO:0007669"/>
    <property type="project" value="UniProtKB-KW"/>
</dbReference>
<keyword evidence="15" id="KW-1185">Reference proteome</keyword>
<dbReference type="UniPathway" id="UPA00077">
    <property type="reaction ID" value="UER00156"/>
</dbReference>
<evidence type="ECO:0000256" key="7">
    <source>
        <dbReference type="ARBA" id="ARBA00022679"/>
    </source>
</evidence>
<dbReference type="GO" id="GO:0004156">
    <property type="term" value="F:dihydropteroate synthase activity"/>
    <property type="evidence" value="ECO:0007669"/>
    <property type="project" value="UniProtKB-EC"/>
</dbReference>
<proteinExistence type="inferred from homology"/>
<keyword evidence="7" id="KW-0808">Transferase</keyword>
<dbReference type="Pfam" id="PF00809">
    <property type="entry name" value="Pterin_bind"/>
    <property type="match status" value="1"/>
</dbReference>
<evidence type="ECO:0000256" key="4">
    <source>
        <dbReference type="ARBA" id="ARBA00009503"/>
    </source>
</evidence>
<dbReference type="GO" id="GO:0046872">
    <property type="term" value="F:metal ion binding"/>
    <property type="evidence" value="ECO:0007669"/>
    <property type="project" value="UniProtKB-KW"/>
</dbReference>
<sequence length="390" mass="43048">MHNLVTMSRKGLLEEFNKIGTDPAGGAVMAPKALHRLVKIYDLTPRQANIIKQEMLGKGGDAAVARGVVDASVEKTDVLLMGTEKQYRALIKKLRMQPFKLADLAGELEELLKNLGRRPPRELDCRGKKLPLGERTLVMGILNVTPDSFSDGGRYNNVEAAVARAHRMVEEGADIIDLGGESTRPGHKPVSVEEELERVIPVLEILVREIDVPISIDTTKAPVAQRALEVGAHMINDQWSLRADPDMASVVARYRVPLVMMHNQHHTVYRDLIGDMVQFFRESIAMAEEAGIPRENIIIDPGIGLGKDFEQNLELMRRLRELGCLGLPVLLGTSRKSMIGKVLDLPADQRVEGTAATVALGIAHGADIVRVHDVKEMVRVARMTDAMVRR</sequence>
<dbReference type="PROSITE" id="PS00792">
    <property type="entry name" value="DHPS_1"/>
    <property type="match status" value="1"/>
</dbReference>
<evidence type="ECO:0000313" key="15">
    <source>
        <dbReference type="Proteomes" id="UP000323166"/>
    </source>
</evidence>
<dbReference type="InterPro" id="IPR006390">
    <property type="entry name" value="DHP_synth_dom"/>
</dbReference>
<comment type="cofactor">
    <cofactor evidence="2">
        <name>Mg(2+)</name>
        <dbReference type="ChEBI" id="CHEBI:18420"/>
    </cofactor>
</comment>
<gene>
    <name evidence="14" type="ORF">LX24_00749</name>
</gene>
<comment type="caution">
    <text evidence="14">The sequence shown here is derived from an EMBL/GenBank/DDBJ whole genome shotgun (WGS) entry which is preliminary data.</text>
</comment>
<dbReference type="NCBIfam" id="TIGR01496">
    <property type="entry name" value="DHPS"/>
    <property type="match status" value="1"/>
</dbReference>
<evidence type="ECO:0000256" key="11">
    <source>
        <dbReference type="ARBA" id="ARBA00030193"/>
    </source>
</evidence>
<dbReference type="Gene3D" id="3.20.20.20">
    <property type="entry name" value="Dihydropteroate synthase-like"/>
    <property type="match status" value="1"/>
</dbReference>
<evidence type="ECO:0000256" key="5">
    <source>
        <dbReference type="ARBA" id="ARBA00012458"/>
    </source>
</evidence>
<dbReference type="SUPFAM" id="SSF51717">
    <property type="entry name" value="Dihydropteroate synthetase-like"/>
    <property type="match status" value="1"/>
</dbReference>
<evidence type="ECO:0000256" key="2">
    <source>
        <dbReference type="ARBA" id="ARBA00001946"/>
    </source>
</evidence>
<dbReference type="EC" id="2.5.1.15" evidence="5"/>
<dbReference type="EMBL" id="VNHM01000003">
    <property type="protein sequence ID" value="TYO96939.1"/>
    <property type="molecule type" value="Genomic_DNA"/>
</dbReference>
<comment type="function">
    <text evidence="12">Catalyzes the condensation of para-aminobenzoate (pABA) with 6-hydroxymethyl-7,8-dihydropterin diphosphate (DHPt-PP) to form 7,8-dihydropteroate (H2Pte), the immediate precursor of folate derivatives.</text>
</comment>
<dbReference type="FunFam" id="3.20.20.20:FF:000006">
    <property type="entry name" value="Dihydropteroate synthase"/>
    <property type="match status" value="1"/>
</dbReference>
<dbReference type="InterPro" id="IPR000489">
    <property type="entry name" value="Pterin-binding_dom"/>
</dbReference>
<accession>A0A5S4ZW21</accession>
<reference evidence="14 15" key="1">
    <citation type="submission" date="2019-07" db="EMBL/GenBank/DDBJ databases">
        <title>Genomic Encyclopedia of Type Strains, Phase I: the one thousand microbial genomes (KMG-I) project.</title>
        <authorList>
            <person name="Kyrpides N."/>
        </authorList>
    </citation>
    <scope>NUCLEOTIDE SEQUENCE [LARGE SCALE GENOMIC DNA]</scope>
    <source>
        <strain evidence="14 15">DSM 6562</strain>
    </source>
</reference>
<dbReference type="PANTHER" id="PTHR20941">
    <property type="entry name" value="FOLATE SYNTHESIS PROTEINS"/>
    <property type="match status" value="1"/>
</dbReference>
<keyword evidence="9" id="KW-0460">Magnesium</keyword>
<dbReference type="PANTHER" id="PTHR20941:SF1">
    <property type="entry name" value="FOLIC ACID SYNTHESIS PROTEIN FOL1"/>
    <property type="match status" value="1"/>
</dbReference>
<comment type="catalytic activity">
    <reaction evidence="1">
        <text>(7,8-dihydropterin-6-yl)methyl diphosphate + 4-aminobenzoate = 7,8-dihydropteroate + diphosphate</text>
        <dbReference type="Rhea" id="RHEA:19949"/>
        <dbReference type="ChEBI" id="CHEBI:17836"/>
        <dbReference type="ChEBI" id="CHEBI:17839"/>
        <dbReference type="ChEBI" id="CHEBI:33019"/>
        <dbReference type="ChEBI" id="CHEBI:72950"/>
        <dbReference type="EC" id="2.5.1.15"/>
    </reaction>
</comment>
<dbReference type="GO" id="GO:0046654">
    <property type="term" value="P:tetrahydrofolate biosynthetic process"/>
    <property type="evidence" value="ECO:0007669"/>
    <property type="project" value="UniProtKB-UniPathway"/>
</dbReference>
<dbReference type="Proteomes" id="UP000323166">
    <property type="component" value="Unassembled WGS sequence"/>
</dbReference>
<feature type="domain" description="Pterin-binding" evidence="13">
    <location>
        <begin position="136"/>
        <end position="382"/>
    </location>
</feature>
<evidence type="ECO:0000256" key="1">
    <source>
        <dbReference type="ARBA" id="ARBA00000012"/>
    </source>
</evidence>
<evidence type="ECO:0000256" key="8">
    <source>
        <dbReference type="ARBA" id="ARBA00022723"/>
    </source>
</evidence>
<organism evidence="14 15">
    <name type="scientific">Desulfallas thermosapovorans DSM 6562</name>
    <dbReference type="NCBI Taxonomy" id="1121431"/>
    <lineage>
        <taxon>Bacteria</taxon>
        <taxon>Bacillati</taxon>
        <taxon>Bacillota</taxon>
        <taxon>Clostridia</taxon>
        <taxon>Eubacteriales</taxon>
        <taxon>Desulfallaceae</taxon>
        <taxon>Desulfallas</taxon>
    </lineage>
</organism>
<evidence type="ECO:0000256" key="12">
    <source>
        <dbReference type="ARBA" id="ARBA00053449"/>
    </source>
</evidence>
<dbReference type="CDD" id="cd00739">
    <property type="entry name" value="DHPS"/>
    <property type="match status" value="1"/>
</dbReference>
<keyword evidence="10" id="KW-0289">Folate biosynthesis</keyword>
<dbReference type="InterPro" id="IPR045031">
    <property type="entry name" value="DHP_synth-like"/>
</dbReference>
<comment type="similarity">
    <text evidence="4">Belongs to the DHPS family.</text>
</comment>
<dbReference type="AlphaFoldDB" id="A0A5S4ZW21"/>
<protein>
    <recommendedName>
        <fullName evidence="6">Dihydropteroate synthase</fullName>
        <ecNumber evidence="5">2.5.1.15</ecNumber>
    </recommendedName>
    <alternativeName>
        <fullName evidence="11">Dihydropteroate pyrophosphorylase</fullName>
    </alternativeName>
</protein>
<name>A0A5S4ZW21_9FIRM</name>